<organism evidence="2 3">
    <name type="scientific">Antiquaquibacter soli</name>
    <dbReference type="NCBI Taxonomy" id="3064523"/>
    <lineage>
        <taxon>Bacteria</taxon>
        <taxon>Bacillati</taxon>
        <taxon>Actinomycetota</taxon>
        <taxon>Actinomycetes</taxon>
        <taxon>Micrococcales</taxon>
        <taxon>Microbacteriaceae</taxon>
        <taxon>Antiquaquibacter</taxon>
    </lineage>
</organism>
<sequence length="290" mass="30825">MATARQPDARTSLLAAAAALALVLAIVLSPDTVGTAAANPFSSLRSPGEMGFVAGHRGDSDAGPENTLPALAGVIDSGAEFVETDVQLTADGVPILMHDWTLDRTTDGTGPVWAATWEQISRLDAGSWYDADYRGTRVPLFEEFLAILAPSPTHAIVELKGSWTPHDVEIVQRLVTEYGVADQVVFASFDIMTLRAAQLVAPGVQRAIISREVNGEPADLAAECGAIAIIVSKAFVLARPELVDRIHAAELGVMVYTVNDSDAWMEAIELGVDGIITDTPGELDRWRHSG</sequence>
<name>A0ABT9BKT3_9MICO</name>
<dbReference type="Proteomes" id="UP001241072">
    <property type="component" value="Unassembled WGS sequence"/>
</dbReference>
<protein>
    <submittedName>
        <fullName evidence="2">Glycerophosphodiester phosphodiesterase family protein</fullName>
    </submittedName>
</protein>
<dbReference type="PROSITE" id="PS51704">
    <property type="entry name" value="GP_PDE"/>
    <property type="match status" value="1"/>
</dbReference>
<reference evidence="2 3" key="1">
    <citation type="submission" date="2023-07" db="EMBL/GenBank/DDBJ databases">
        <title>Protaetiibacter sp. nov WY-16 isolated from soil.</title>
        <authorList>
            <person name="Liu B."/>
            <person name="Wan Y."/>
        </authorList>
    </citation>
    <scope>NUCLEOTIDE SEQUENCE [LARGE SCALE GENOMIC DNA]</scope>
    <source>
        <strain evidence="2 3">WY-16</strain>
    </source>
</reference>
<dbReference type="InterPro" id="IPR017946">
    <property type="entry name" value="PLC-like_Pdiesterase_TIM-brl"/>
</dbReference>
<dbReference type="Pfam" id="PF03009">
    <property type="entry name" value="GDPD"/>
    <property type="match status" value="1"/>
</dbReference>
<accession>A0ABT9BKT3</accession>
<evidence type="ECO:0000313" key="2">
    <source>
        <dbReference type="EMBL" id="MDO7881626.1"/>
    </source>
</evidence>
<comment type="caution">
    <text evidence="2">The sequence shown here is derived from an EMBL/GenBank/DDBJ whole genome shotgun (WGS) entry which is preliminary data.</text>
</comment>
<dbReference type="SUPFAM" id="SSF51695">
    <property type="entry name" value="PLC-like phosphodiesterases"/>
    <property type="match status" value="1"/>
</dbReference>
<proteinExistence type="predicted"/>
<gene>
    <name evidence="2" type="ORF">Q5716_05220</name>
</gene>
<dbReference type="InterPro" id="IPR030395">
    <property type="entry name" value="GP_PDE_dom"/>
</dbReference>
<dbReference type="Gene3D" id="3.20.20.190">
    <property type="entry name" value="Phosphatidylinositol (PI) phosphodiesterase"/>
    <property type="match status" value="1"/>
</dbReference>
<evidence type="ECO:0000259" key="1">
    <source>
        <dbReference type="PROSITE" id="PS51704"/>
    </source>
</evidence>
<feature type="domain" description="GP-PDE" evidence="1">
    <location>
        <begin position="51"/>
        <end position="287"/>
    </location>
</feature>
<dbReference type="PANTHER" id="PTHR46211:SF14">
    <property type="entry name" value="GLYCEROPHOSPHODIESTER PHOSPHODIESTERASE"/>
    <property type="match status" value="1"/>
</dbReference>
<dbReference type="RefSeq" id="WP_305002034.1">
    <property type="nucleotide sequence ID" value="NZ_JAUQUB010000001.1"/>
</dbReference>
<evidence type="ECO:0000313" key="3">
    <source>
        <dbReference type="Proteomes" id="UP001241072"/>
    </source>
</evidence>
<dbReference type="EMBL" id="JAUQUB010000001">
    <property type="protein sequence ID" value="MDO7881626.1"/>
    <property type="molecule type" value="Genomic_DNA"/>
</dbReference>
<keyword evidence="3" id="KW-1185">Reference proteome</keyword>
<dbReference type="PANTHER" id="PTHR46211">
    <property type="entry name" value="GLYCEROPHOSPHORYL DIESTER PHOSPHODIESTERASE"/>
    <property type="match status" value="1"/>
</dbReference>